<gene>
    <name evidence="2" type="ORF">ALECFALPRED_008667</name>
</gene>
<dbReference type="AlphaFoldDB" id="A0A8H3J474"/>
<evidence type="ECO:0000256" key="1">
    <source>
        <dbReference type="SAM" id="MobiDB-lite"/>
    </source>
</evidence>
<sequence>MRVKQGPAVQAWQIRNNDADMRGSSDQSVEERFELVDRECAWRTGKGLTGVDIGQSFRPCNNGGAKQWKASIGNPIELEEVRTGKTWMRWYKSRTNKPWSGPMYSSNKEREDSVQAEVDVE</sequence>
<feature type="region of interest" description="Disordered" evidence="1">
    <location>
        <begin position="95"/>
        <end position="121"/>
    </location>
</feature>
<dbReference type="Proteomes" id="UP000664203">
    <property type="component" value="Unassembled WGS sequence"/>
</dbReference>
<comment type="caution">
    <text evidence="2">The sequence shown here is derived from an EMBL/GenBank/DDBJ whole genome shotgun (WGS) entry which is preliminary data.</text>
</comment>
<organism evidence="2 3">
    <name type="scientific">Alectoria fallacina</name>
    <dbReference type="NCBI Taxonomy" id="1903189"/>
    <lineage>
        <taxon>Eukaryota</taxon>
        <taxon>Fungi</taxon>
        <taxon>Dikarya</taxon>
        <taxon>Ascomycota</taxon>
        <taxon>Pezizomycotina</taxon>
        <taxon>Lecanoromycetes</taxon>
        <taxon>OSLEUM clade</taxon>
        <taxon>Lecanoromycetidae</taxon>
        <taxon>Lecanorales</taxon>
        <taxon>Lecanorineae</taxon>
        <taxon>Parmeliaceae</taxon>
        <taxon>Alectoria</taxon>
    </lineage>
</organism>
<reference evidence="2" key="1">
    <citation type="submission" date="2021-03" db="EMBL/GenBank/DDBJ databases">
        <authorList>
            <person name="Tagirdzhanova G."/>
        </authorList>
    </citation>
    <scope>NUCLEOTIDE SEQUENCE</scope>
</reference>
<name>A0A8H3J474_9LECA</name>
<dbReference type="EMBL" id="CAJPDR010000601">
    <property type="protein sequence ID" value="CAF9940421.1"/>
    <property type="molecule type" value="Genomic_DNA"/>
</dbReference>
<proteinExistence type="predicted"/>
<accession>A0A8H3J474</accession>
<evidence type="ECO:0000313" key="3">
    <source>
        <dbReference type="Proteomes" id="UP000664203"/>
    </source>
</evidence>
<evidence type="ECO:0000313" key="2">
    <source>
        <dbReference type="EMBL" id="CAF9940421.1"/>
    </source>
</evidence>
<protein>
    <submittedName>
        <fullName evidence="2">Uncharacterized protein</fullName>
    </submittedName>
</protein>
<keyword evidence="3" id="KW-1185">Reference proteome</keyword>